<reference evidence="1" key="1">
    <citation type="submission" date="2021-02" db="EMBL/GenBank/DDBJ databases">
        <authorList>
            <person name="Steward A R."/>
        </authorList>
    </citation>
    <scope>NUCLEOTIDE SEQUENCE</scope>
</reference>
<keyword evidence="2" id="KW-1185">Reference proteome</keyword>
<dbReference type="AlphaFoldDB" id="A0A821MMF7"/>
<comment type="caution">
    <text evidence="1">The sequence shown here is derived from an EMBL/GenBank/DDBJ whole genome shotgun (WGS) entry which is preliminary data.</text>
</comment>
<organism evidence="1 2">
    <name type="scientific">Pieris macdunnoughi</name>
    <dbReference type="NCBI Taxonomy" id="345717"/>
    <lineage>
        <taxon>Eukaryota</taxon>
        <taxon>Metazoa</taxon>
        <taxon>Ecdysozoa</taxon>
        <taxon>Arthropoda</taxon>
        <taxon>Hexapoda</taxon>
        <taxon>Insecta</taxon>
        <taxon>Pterygota</taxon>
        <taxon>Neoptera</taxon>
        <taxon>Endopterygota</taxon>
        <taxon>Lepidoptera</taxon>
        <taxon>Glossata</taxon>
        <taxon>Ditrysia</taxon>
        <taxon>Papilionoidea</taxon>
        <taxon>Pieridae</taxon>
        <taxon>Pierinae</taxon>
        <taxon>Pieris</taxon>
    </lineage>
</organism>
<proteinExistence type="predicted"/>
<protein>
    <submittedName>
        <fullName evidence="1">Uncharacterized protein</fullName>
    </submittedName>
</protein>
<dbReference type="EMBL" id="CAJOBZ010000003">
    <property type="protein sequence ID" value="CAF4769741.1"/>
    <property type="molecule type" value="Genomic_DNA"/>
</dbReference>
<evidence type="ECO:0000313" key="2">
    <source>
        <dbReference type="Proteomes" id="UP000663880"/>
    </source>
</evidence>
<evidence type="ECO:0000313" key="1">
    <source>
        <dbReference type="EMBL" id="CAF4769741.1"/>
    </source>
</evidence>
<sequence>MCGCRKAGLKCPAVCLHCSGETCTKIMKITKLIEENEFEELPTNTSILTPVIPHTFTFDVELESESQPGPSKKSKMG</sequence>
<dbReference type="Proteomes" id="UP000663880">
    <property type="component" value="Unassembled WGS sequence"/>
</dbReference>
<accession>A0A821MMF7</accession>
<name>A0A821MMF7_9NEOP</name>
<gene>
    <name evidence="1" type="ORF">PMACD_LOCUS1752</name>
</gene>